<dbReference type="EMBL" id="KV454426">
    <property type="protein sequence ID" value="ODQ82727.1"/>
    <property type="molecule type" value="Genomic_DNA"/>
</dbReference>
<dbReference type="InterPro" id="IPR005828">
    <property type="entry name" value="MFS_sugar_transport-like"/>
</dbReference>
<dbReference type="InterPro" id="IPR036259">
    <property type="entry name" value="MFS_trans_sf"/>
</dbReference>
<dbReference type="Gene3D" id="1.20.1250.20">
    <property type="entry name" value="MFS general substrate transporter like domains"/>
    <property type="match status" value="2"/>
</dbReference>
<dbReference type="GO" id="GO:0015355">
    <property type="term" value="F:secondary active monocarboxylate transmembrane transporter activity"/>
    <property type="evidence" value="ECO:0007669"/>
    <property type="project" value="TreeGrafter"/>
</dbReference>
<evidence type="ECO:0000259" key="6">
    <source>
        <dbReference type="PROSITE" id="PS50850"/>
    </source>
</evidence>
<dbReference type="PANTHER" id="PTHR23508">
    <property type="entry name" value="CARBOXYLIC ACID TRANSPORTER PROTEIN HOMOLOG"/>
    <property type="match status" value="1"/>
</dbReference>
<dbReference type="PROSITE" id="PS50850">
    <property type="entry name" value="MFS"/>
    <property type="match status" value="1"/>
</dbReference>
<organism evidence="7 8">
    <name type="scientific">Babjeviella inositovora NRRL Y-12698</name>
    <dbReference type="NCBI Taxonomy" id="984486"/>
    <lineage>
        <taxon>Eukaryota</taxon>
        <taxon>Fungi</taxon>
        <taxon>Dikarya</taxon>
        <taxon>Ascomycota</taxon>
        <taxon>Saccharomycotina</taxon>
        <taxon>Pichiomycetes</taxon>
        <taxon>Serinales incertae sedis</taxon>
        <taxon>Babjeviella</taxon>
    </lineage>
</organism>
<keyword evidence="4 5" id="KW-0472">Membrane</keyword>
<dbReference type="InterPro" id="IPR020846">
    <property type="entry name" value="MFS_dom"/>
</dbReference>
<feature type="transmembrane region" description="Helical" evidence="5">
    <location>
        <begin position="333"/>
        <end position="352"/>
    </location>
</feature>
<evidence type="ECO:0000313" key="8">
    <source>
        <dbReference type="Proteomes" id="UP000094336"/>
    </source>
</evidence>
<dbReference type="SUPFAM" id="SSF103473">
    <property type="entry name" value="MFS general substrate transporter"/>
    <property type="match status" value="1"/>
</dbReference>
<name>A0A1E3R039_9ASCO</name>
<dbReference type="PANTHER" id="PTHR23508:SF10">
    <property type="entry name" value="CARBOXYLIC ACID TRANSPORTER PROTEIN HOMOLOG"/>
    <property type="match status" value="1"/>
</dbReference>
<feature type="transmembrane region" description="Helical" evidence="5">
    <location>
        <begin position="359"/>
        <end position="379"/>
    </location>
</feature>
<proteinExistence type="predicted"/>
<accession>A0A1E3R039</accession>
<evidence type="ECO:0000256" key="3">
    <source>
        <dbReference type="ARBA" id="ARBA00022989"/>
    </source>
</evidence>
<keyword evidence="2 5" id="KW-0812">Transmembrane</keyword>
<dbReference type="CDD" id="cd17316">
    <property type="entry name" value="MFS_SV2_like"/>
    <property type="match status" value="1"/>
</dbReference>
<feature type="transmembrane region" description="Helical" evidence="5">
    <location>
        <begin position="272"/>
        <end position="289"/>
    </location>
</feature>
<dbReference type="Proteomes" id="UP000094336">
    <property type="component" value="Unassembled WGS sequence"/>
</dbReference>
<feature type="transmembrane region" description="Helical" evidence="5">
    <location>
        <begin position="193"/>
        <end position="212"/>
    </location>
</feature>
<evidence type="ECO:0000256" key="5">
    <source>
        <dbReference type="SAM" id="Phobius"/>
    </source>
</evidence>
<protein>
    <recommendedName>
        <fullName evidence="6">Major facilitator superfamily (MFS) profile domain-containing protein</fullName>
    </recommendedName>
</protein>
<sequence length="493" mass="54111">MASEEFKQQAGLPPKLDLATVRYYLKTRFTTLLPSREQMRVNRLNINPFGPLSQLTKRNWAFIGVAICTWTWDSVDFFIVSLNASTIAKDLEVSVKDVTWGLTLVLMVRSVGAIGFGIWGDRKGNKYPLIACMALLSIIQIGSGFVTTYKQFLGVRAIFGVAMGGVYGNAASCALDDCPAAAKGIVSGMFQEAYMFGYLVAVLFQRAIAVNSPYGWRALFWFSAGPPVLFIAWRFWLPQTDDFLKKKEIEANEGVEGSIAFRYAKETFKNHWLMFIYLVVLLAAFNFGSHGSQDLYPTLLTKQLGYGNDRSTVTNSPGGVFFGHASTFIGRRLTVLIACVLGGTVIYPWAYARDSGINAGVFFLQFCISGAWGVVPVHLSSLADPKWRSLIVGTSYQLGNLASSGSSTIQATIGERFPLYDANGVQRPGVYDYSKVMAIFMGCVFAFLMIVMFLGPEKKDEGEGSMITDDESLVGSENTDNKVTALEVLSSAL</sequence>
<reference evidence="8" key="1">
    <citation type="submission" date="2016-05" db="EMBL/GenBank/DDBJ databases">
        <title>Comparative genomics of biotechnologically important yeasts.</title>
        <authorList>
            <consortium name="DOE Joint Genome Institute"/>
            <person name="Riley R."/>
            <person name="Haridas S."/>
            <person name="Wolfe K.H."/>
            <person name="Lopes M.R."/>
            <person name="Hittinger C.T."/>
            <person name="Goker M."/>
            <person name="Salamov A."/>
            <person name="Wisecaver J."/>
            <person name="Long T.M."/>
            <person name="Aerts A.L."/>
            <person name="Barry K."/>
            <person name="Choi C."/>
            <person name="Clum A."/>
            <person name="Coughlan A.Y."/>
            <person name="Deshpande S."/>
            <person name="Douglass A.P."/>
            <person name="Hanson S.J."/>
            <person name="Klenk H.-P."/>
            <person name="Labutti K."/>
            <person name="Lapidus A."/>
            <person name="Lindquist E."/>
            <person name="Lipzen A."/>
            <person name="Meier-Kolthoff J.P."/>
            <person name="Ohm R.A."/>
            <person name="Otillar R.P."/>
            <person name="Pangilinan J."/>
            <person name="Peng Y."/>
            <person name="Rokas A."/>
            <person name="Rosa C.A."/>
            <person name="Scheuner C."/>
            <person name="Sibirny A.A."/>
            <person name="Slot J.C."/>
            <person name="Stielow J.B."/>
            <person name="Sun H."/>
            <person name="Kurtzman C.P."/>
            <person name="Blackwell M."/>
            <person name="Grigoriev I.V."/>
            <person name="Jeffries T.W."/>
        </authorList>
    </citation>
    <scope>NUCLEOTIDE SEQUENCE [LARGE SCALE GENOMIC DNA]</scope>
    <source>
        <strain evidence="8">NRRL Y-12698</strain>
    </source>
</reference>
<dbReference type="STRING" id="984486.A0A1E3R039"/>
<dbReference type="GeneID" id="30148926"/>
<keyword evidence="3 5" id="KW-1133">Transmembrane helix</keyword>
<feature type="transmembrane region" description="Helical" evidence="5">
    <location>
        <begin position="60"/>
        <end position="80"/>
    </location>
</feature>
<gene>
    <name evidence="7" type="ORF">BABINDRAFT_178871</name>
</gene>
<comment type="subcellular location">
    <subcellularLocation>
        <location evidence="1">Membrane</location>
        <topology evidence="1">Multi-pass membrane protein</topology>
    </subcellularLocation>
</comment>
<evidence type="ECO:0000313" key="7">
    <source>
        <dbReference type="EMBL" id="ODQ82727.1"/>
    </source>
</evidence>
<dbReference type="GO" id="GO:0035879">
    <property type="term" value="P:plasma membrane lactate transport"/>
    <property type="evidence" value="ECO:0007669"/>
    <property type="project" value="TreeGrafter"/>
</dbReference>
<dbReference type="AlphaFoldDB" id="A0A1E3R039"/>
<feature type="transmembrane region" description="Helical" evidence="5">
    <location>
        <begin position="152"/>
        <end position="172"/>
    </location>
</feature>
<evidence type="ECO:0000256" key="2">
    <source>
        <dbReference type="ARBA" id="ARBA00022692"/>
    </source>
</evidence>
<dbReference type="OrthoDB" id="5296287at2759"/>
<keyword evidence="8" id="KW-1185">Reference proteome</keyword>
<feature type="transmembrane region" description="Helical" evidence="5">
    <location>
        <begin position="436"/>
        <end position="455"/>
    </location>
</feature>
<dbReference type="GO" id="GO:0005886">
    <property type="term" value="C:plasma membrane"/>
    <property type="evidence" value="ECO:0007669"/>
    <property type="project" value="TreeGrafter"/>
</dbReference>
<dbReference type="Pfam" id="PF00083">
    <property type="entry name" value="Sugar_tr"/>
    <property type="match status" value="1"/>
</dbReference>
<feature type="domain" description="Major facilitator superfamily (MFS) profile" evidence="6">
    <location>
        <begin position="62"/>
        <end position="459"/>
    </location>
</feature>
<feature type="transmembrane region" description="Helical" evidence="5">
    <location>
        <begin position="127"/>
        <end position="146"/>
    </location>
</feature>
<evidence type="ECO:0000256" key="4">
    <source>
        <dbReference type="ARBA" id="ARBA00023136"/>
    </source>
</evidence>
<dbReference type="RefSeq" id="XP_018988055.1">
    <property type="nucleotide sequence ID" value="XM_019131073.1"/>
</dbReference>
<feature type="transmembrane region" description="Helical" evidence="5">
    <location>
        <begin position="218"/>
        <end position="237"/>
    </location>
</feature>
<evidence type="ECO:0000256" key="1">
    <source>
        <dbReference type="ARBA" id="ARBA00004141"/>
    </source>
</evidence>
<feature type="transmembrane region" description="Helical" evidence="5">
    <location>
        <begin position="100"/>
        <end position="120"/>
    </location>
</feature>